<gene>
    <name evidence="3" type="ORF">DL546_006531</name>
</gene>
<keyword evidence="4" id="KW-1185">Reference proteome</keyword>
<organism evidence="3 4">
    <name type="scientific">Coniochaeta pulveracea</name>
    <dbReference type="NCBI Taxonomy" id="177199"/>
    <lineage>
        <taxon>Eukaryota</taxon>
        <taxon>Fungi</taxon>
        <taxon>Dikarya</taxon>
        <taxon>Ascomycota</taxon>
        <taxon>Pezizomycotina</taxon>
        <taxon>Sordariomycetes</taxon>
        <taxon>Sordariomycetidae</taxon>
        <taxon>Coniochaetales</taxon>
        <taxon>Coniochaetaceae</taxon>
        <taxon>Coniochaeta</taxon>
    </lineage>
</organism>
<evidence type="ECO:0000313" key="4">
    <source>
        <dbReference type="Proteomes" id="UP000275385"/>
    </source>
</evidence>
<proteinExistence type="predicted"/>
<dbReference type="AlphaFoldDB" id="A0A420Y5D6"/>
<comment type="caution">
    <text evidence="3">The sequence shown here is derived from an EMBL/GenBank/DDBJ whole genome shotgun (WGS) entry which is preliminary data.</text>
</comment>
<dbReference type="Pfam" id="PF26118">
    <property type="entry name" value="DUF8035"/>
    <property type="match status" value="1"/>
</dbReference>
<feature type="domain" description="DUF8035" evidence="2">
    <location>
        <begin position="274"/>
        <end position="327"/>
    </location>
</feature>
<feature type="compositionally biased region" description="Pro residues" evidence="1">
    <location>
        <begin position="175"/>
        <end position="191"/>
    </location>
</feature>
<evidence type="ECO:0000259" key="2">
    <source>
        <dbReference type="Pfam" id="PF26118"/>
    </source>
</evidence>
<feature type="compositionally biased region" description="Pro residues" evidence="1">
    <location>
        <begin position="366"/>
        <end position="398"/>
    </location>
</feature>
<dbReference type="InterPro" id="IPR058348">
    <property type="entry name" value="DUF8035"/>
</dbReference>
<dbReference type="Proteomes" id="UP000275385">
    <property type="component" value="Unassembled WGS sequence"/>
</dbReference>
<feature type="compositionally biased region" description="Basic residues" evidence="1">
    <location>
        <begin position="241"/>
        <end position="250"/>
    </location>
</feature>
<feature type="compositionally biased region" description="Basic and acidic residues" evidence="1">
    <location>
        <begin position="15"/>
        <end position="53"/>
    </location>
</feature>
<evidence type="ECO:0000313" key="3">
    <source>
        <dbReference type="EMBL" id="RKU43057.1"/>
    </source>
</evidence>
<protein>
    <recommendedName>
        <fullName evidence="2">DUF8035 domain-containing protein</fullName>
    </recommendedName>
</protein>
<feature type="region of interest" description="Disordered" evidence="1">
    <location>
        <begin position="1"/>
        <end position="277"/>
    </location>
</feature>
<feature type="compositionally biased region" description="Low complexity" evidence="1">
    <location>
        <begin position="95"/>
        <end position="109"/>
    </location>
</feature>
<feature type="compositionally biased region" description="Basic and acidic residues" evidence="1">
    <location>
        <begin position="110"/>
        <end position="125"/>
    </location>
</feature>
<feature type="compositionally biased region" description="Basic and acidic residues" evidence="1">
    <location>
        <begin position="149"/>
        <end position="172"/>
    </location>
</feature>
<dbReference type="EMBL" id="QVQW01000048">
    <property type="protein sequence ID" value="RKU43057.1"/>
    <property type="molecule type" value="Genomic_DNA"/>
</dbReference>
<feature type="compositionally biased region" description="Basic and acidic residues" evidence="1">
    <location>
        <begin position="192"/>
        <end position="240"/>
    </location>
</feature>
<accession>A0A420Y5D6</accession>
<evidence type="ECO:0000256" key="1">
    <source>
        <dbReference type="SAM" id="MobiDB-lite"/>
    </source>
</evidence>
<dbReference type="STRING" id="177199.A0A420Y5D6"/>
<feature type="compositionally biased region" description="Basic and acidic residues" evidence="1">
    <location>
        <begin position="67"/>
        <end position="77"/>
    </location>
</feature>
<reference evidence="3 4" key="1">
    <citation type="submission" date="2018-08" db="EMBL/GenBank/DDBJ databases">
        <title>Draft genome of the lignicolous fungus Coniochaeta pulveracea.</title>
        <authorList>
            <person name="Borstlap C.J."/>
            <person name="De Witt R.N."/>
            <person name="Botha A."/>
            <person name="Volschenk H."/>
        </authorList>
    </citation>
    <scope>NUCLEOTIDE SEQUENCE [LARGE SCALE GENOMIC DNA]</scope>
    <source>
        <strain evidence="3 4">CAB683</strain>
    </source>
</reference>
<feature type="compositionally biased region" description="Low complexity" evidence="1">
    <location>
        <begin position="251"/>
        <end position="268"/>
    </location>
</feature>
<feature type="region of interest" description="Disordered" evidence="1">
    <location>
        <begin position="358"/>
        <end position="398"/>
    </location>
</feature>
<dbReference type="OrthoDB" id="5428245at2759"/>
<name>A0A420Y5D6_9PEZI</name>
<sequence length="558" mass="63260">MSRDPYRASTGELGRNNDRWDRDRFLYERDREADRYGDVIDRERRFEEDDRFYRGPPSRAPPSRGPAPDRRPPRPWDDDYVYQRRQHVYEDERPAYSPRRPSPPGSSDYGGRRVVFEKEREREVVRSPSPPRLRRPGGPLLRRQSSLDTFDRPRGFHDREEYGPPARREDFRPPVNTPIPLPRSRALPPPRRYAERDYYDEIKVSDPDRYGDDGFHGAERVREKEVVRTRQRSRSRESRRSRAQSSRRSRASSVSSSSSDETTTTTTTKSEYPKKGKTRIPARLVNVRALMDLGYPFTQEGSTIVVQRALGQNNIDDLLKLSEDYNKADEEVSASRSSAGDVIEERHQEVVVYPPQPQQPQVTFAAPPPPPPPMAAPGPPPPPPGWATPAPPPPPVPMAAPGPPPVIVNATPPQQPVYQQAPYEVVNTTTLVRDVSPARTAYTGASYSSYTDSTYTDSTYTDTASTYTAVPPATYGQGPYVMTKPQAGQMVLAERPRHRSRSRHHGELVKAERMPNGELVVFEETVEHVDEGRRGVRLQKDKQGPPPRLVKAMLATLT</sequence>